<evidence type="ECO:0000256" key="1">
    <source>
        <dbReference type="SAM" id="Phobius"/>
    </source>
</evidence>
<keyword evidence="3" id="KW-1185">Reference proteome</keyword>
<dbReference type="EMBL" id="CP048000">
    <property type="protein sequence ID" value="QHQ62268.1"/>
    <property type="molecule type" value="Genomic_DNA"/>
</dbReference>
<proteinExistence type="predicted"/>
<keyword evidence="1" id="KW-0812">Transmembrane</keyword>
<feature type="transmembrane region" description="Helical" evidence="1">
    <location>
        <begin position="20"/>
        <end position="44"/>
    </location>
</feature>
<sequence length="325" mass="36587">MISRNLFSKLLKEDLKRRIWTIALASLVLFLFLPVACAIIVGNYRDVISRTYIINSLTNLLESQSVLLIMITIAGAVICGLSSFFYLHSKKKVDLFHSIPIRRETMFAACYLNGILIYIVPYIFNLLLCFIVLQINGFMSSSIFAIALSALVVNFLYYCLIYTLLVIAAMLTGNFIINCIGAAVFILYGPMVKLIKEIYFSDFFKTYYSRNFESEFLFLSPLGSYVEAVQKINKVLNKDVFFNITSAVVVTVLMIGFALFLYQKRPSEAAGKAMAFSISKPIIKFLLVIPVTLGGGIIFREISYKGGMAGGYLAWYFLSCYPTQL</sequence>
<organism evidence="2 3">
    <name type="scientific">Anaerocolumna sedimenticola</name>
    <dbReference type="NCBI Taxonomy" id="2696063"/>
    <lineage>
        <taxon>Bacteria</taxon>
        <taxon>Bacillati</taxon>
        <taxon>Bacillota</taxon>
        <taxon>Clostridia</taxon>
        <taxon>Lachnospirales</taxon>
        <taxon>Lachnospiraceae</taxon>
        <taxon>Anaerocolumna</taxon>
    </lineage>
</organism>
<feature type="transmembrane region" description="Helical" evidence="1">
    <location>
        <begin position="155"/>
        <end position="188"/>
    </location>
</feature>
<feature type="transmembrane region" description="Helical" evidence="1">
    <location>
        <begin position="64"/>
        <end position="87"/>
    </location>
</feature>
<keyword evidence="1" id="KW-1133">Transmembrane helix</keyword>
<evidence type="ECO:0008006" key="4">
    <source>
        <dbReference type="Google" id="ProtNLM"/>
    </source>
</evidence>
<evidence type="ECO:0000313" key="3">
    <source>
        <dbReference type="Proteomes" id="UP000464314"/>
    </source>
</evidence>
<feature type="transmembrane region" description="Helical" evidence="1">
    <location>
        <begin position="282"/>
        <end position="299"/>
    </location>
</feature>
<name>A0A6P1TS67_9FIRM</name>
<dbReference type="AlphaFoldDB" id="A0A6P1TS67"/>
<feature type="transmembrane region" description="Helical" evidence="1">
    <location>
        <begin position="240"/>
        <end position="262"/>
    </location>
</feature>
<feature type="transmembrane region" description="Helical" evidence="1">
    <location>
        <begin position="108"/>
        <end position="135"/>
    </location>
</feature>
<reference evidence="2 3" key="1">
    <citation type="submission" date="2020-01" db="EMBL/GenBank/DDBJ databases">
        <title>Genome analysis of Anaerocolumna sp. CBA3638.</title>
        <authorList>
            <person name="Kim J."/>
            <person name="Roh S.W."/>
        </authorList>
    </citation>
    <scope>NUCLEOTIDE SEQUENCE [LARGE SCALE GENOMIC DNA]</scope>
    <source>
        <strain evidence="2 3">CBA3638</strain>
    </source>
</reference>
<evidence type="ECO:0000313" key="2">
    <source>
        <dbReference type="EMBL" id="QHQ62268.1"/>
    </source>
</evidence>
<accession>A0A6P1TS67</accession>
<dbReference type="KEGG" id="anr:Ana3638_16960"/>
<gene>
    <name evidence="2" type="ORF">Ana3638_16960</name>
</gene>
<keyword evidence="1" id="KW-0472">Membrane</keyword>
<protein>
    <recommendedName>
        <fullName evidence="4">ABC transporter permease</fullName>
    </recommendedName>
</protein>
<dbReference type="Proteomes" id="UP000464314">
    <property type="component" value="Chromosome"/>
</dbReference>
<dbReference type="RefSeq" id="WP_161839093.1">
    <property type="nucleotide sequence ID" value="NZ_CP048000.1"/>
</dbReference>